<comment type="caution">
    <text evidence="8">The sequence shown here is derived from an EMBL/GenBank/DDBJ whole genome shotgun (WGS) entry which is preliminary data.</text>
</comment>
<feature type="signal peptide" evidence="6">
    <location>
        <begin position="1"/>
        <end position="31"/>
    </location>
</feature>
<dbReference type="Gene3D" id="2.60.40.10">
    <property type="entry name" value="Immunoglobulins"/>
    <property type="match status" value="2"/>
</dbReference>
<keyword evidence="5" id="KW-0472">Membrane</keyword>
<keyword evidence="2" id="KW-0964">Secreted</keyword>
<proteinExistence type="inferred from homology"/>
<dbReference type="PANTHER" id="PTHR36108:SF13">
    <property type="entry name" value="COLOSSIN-B-RELATED"/>
    <property type="match status" value="1"/>
</dbReference>
<gene>
    <name evidence="8" type="ORF">ACFSJS_09290</name>
</gene>
<keyword evidence="9" id="KW-1185">Reference proteome</keyword>
<feature type="domain" description="SpaA-like prealbumin fold" evidence="7">
    <location>
        <begin position="56"/>
        <end position="111"/>
    </location>
</feature>
<evidence type="ECO:0000256" key="4">
    <source>
        <dbReference type="SAM" id="MobiDB-lite"/>
    </source>
</evidence>
<dbReference type="InterPro" id="IPR013783">
    <property type="entry name" value="Ig-like_fold"/>
</dbReference>
<dbReference type="PANTHER" id="PTHR36108">
    <property type="entry name" value="COLOSSIN-B-RELATED"/>
    <property type="match status" value="1"/>
</dbReference>
<dbReference type="SUPFAM" id="SSF49478">
    <property type="entry name" value="Cna protein B-type domain"/>
    <property type="match status" value="1"/>
</dbReference>
<feature type="region of interest" description="Disordered" evidence="4">
    <location>
        <begin position="218"/>
        <end position="319"/>
    </location>
</feature>
<comment type="similarity">
    <text evidence="1">Belongs to the serine-aspartate repeat-containing protein (SDr) family.</text>
</comment>
<reference evidence="9" key="1">
    <citation type="journal article" date="2019" name="Int. J. Syst. Evol. Microbiol.">
        <title>The Global Catalogue of Microorganisms (GCM) 10K type strain sequencing project: providing services to taxonomists for standard genome sequencing and annotation.</title>
        <authorList>
            <consortium name="The Broad Institute Genomics Platform"/>
            <consortium name="The Broad Institute Genome Sequencing Center for Infectious Disease"/>
            <person name="Wu L."/>
            <person name="Ma J."/>
        </authorList>
    </citation>
    <scope>NUCLEOTIDE SEQUENCE [LARGE SCALE GENOMIC DNA]</scope>
    <source>
        <strain evidence="9">CGMCC 4.7455</strain>
    </source>
</reference>
<dbReference type="Proteomes" id="UP001597365">
    <property type="component" value="Unassembled WGS sequence"/>
</dbReference>
<evidence type="ECO:0000256" key="1">
    <source>
        <dbReference type="ARBA" id="ARBA00007257"/>
    </source>
</evidence>
<dbReference type="EMBL" id="JBHUFU010000004">
    <property type="protein sequence ID" value="MFD1829858.1"/>
    <property type="molecule type" value="Genomic_DNA"/>
</dbReference>
<dbReference type="NCBIfam" id="NF041528">
    <property type="entry name" value="strep_LAETG"/>
    <property type="match status" value="1"/>
</dbReference>
<evidence type="ECO:0000259" key="7">
    <source>
        <dbReference type="Pfam" id="PF17802"/>
    </source>
</evidence>
<feature type="compositionally biased region" description="Low complexity" evidence="4">
    <location>
        <begin position="29"/>
        <end position="46"/>
    </location>
</feature>
<feature type="compositionally biased region" description="Basic and acidic residues" evidence="4">
    <location>
        <begin position="260"/>
        <end position="274"/>
    </location>
</feature>
<accession>A0ABW4PGK3</accession>
<evidence type="ECO:0000256" key="6">
    <source>
        <dbReference type="SAM" id="SignalP"/>
    </source>
</evidence>
<feature type="transmembrane region" description="Helical" evidence="5">
    <location>
        <begin position="321"/>
        <end position="340"/>
    </location>
</feature>
<protein>
    <submittedName>
        <fullName evidence="8">SpaA isopeptide-forming pilin-related protein</fullName>
    </submittedName>
</protein>
<dbReference type="NCBIfam" id="TIGR01167">
    <property type="entry name" value="LPXTG_anchor"/>
    <property type="match status" value="1"/>
</dbReference>
<evidence type="ECO:0000256" key="3">
    <source>
        <dbReference type="ARBA" id="ARBA00022729"/>
    </source>
</evidence>
<keyword evidence="5" id="KW-1133">Transmembrane helix</keyword>
<feature type="chain" id="PRO_5045890465" evidence="6">
    <location>
        <begin position="32"/>
        <end position="356"/>
    </location>
</feature>
<keyword evidence="3 6" id="KW-0732">Signal</keyword>
<evidence type="ECO:0000256" key="5">
    <source>
        <dbReference type="SAM" id="Phobius"/>
    </source>
</evidence>
<evidence type="ECO:0000256" key="2">
    <source>
        <dbReference type="ARBA" id="ARBA00022525"/>
    </source>
</evidence>
<evidence type="ECO:0000313" key="9">
    <source>
        <dbReference type="Proteomes" id="UP001597365"/>
    </source>
</evidence>
<feature type="domain" description="SpaA-like prealbumin fold" evidence="7">
    <location>
        <begin position="145"/>
        <end position="236"/>
    </location>
</feature>
<dbReference type="Pfam" id="PF17802">
    <property type="entry name" value="SpaA"/>
    <property type="match status" value="2"/>
</dbReference>
<dbReference type="RefSeq" id="WP_380898815.1">
    <property type="nucleotide sequence ID" value="NZ_JBHUFU010000004.1"/>
</dbReference>
<keyword evidence="5" id="KW-0812">Transmembrane</keyword>
<organism evidence="8 9">
    <name type="scientific">Streptomyces desertarenae</name>
    <dbReference type="NCBI Taxonomy" id="2666184"/>
    <lineage>
        <taxon>Bacteria</taxon>
        <taxon>Bacillati</taxon>
        <taxon>Actinomycetota</taxon>
        <taxon>Actinomycetes</taxon>
        <taxon>Kitasatosporales</taxon>
        <taxon>Streptomycetaceae</taxon>
        <taxon>Streptomyces</taxon>
    </lineage>
</organism>
<dbReference type="InterPro" id="IPR041033">
    <property type="entry name" value="SpaA_PFL_dom_1"/>
</dbReference>
<sequence>MRIRPAYRLPAAVAVAAAVIGTLTWAPTATAQAPTPSPSTSTAPTPLGMTEPEPGGVQILKKDPSGSVLAGTAFTLLDALGQQVATGKTNAAGQLAFADLTPGVYRLQETSSGSPLHDVVPDQDVIVTPGQTSPLTIIDPFKPADLAVKKSDKNTGKPLAGAVINITPTGSGGDTITLTTGKNGTATAQLPVSSRTGTTYTATETTAPAGYRLDAKPVKFTAKPGTPVTVTLTNSKAKEQPTRPSTTPPLSPATATPAKPSDKPIPHAPEDKPTGRTSSGTKPTPPDSDSSPVPAAGAAGEAVPKTPAGSLAHTGADATPWILGGAGLLLAGGIGAVVAVRRRCTDGDENNRPDEG</sequence>
<name>A0ABW4PGK3_9ACTN</name>
<feature type="region of interest" description="Disordered" evidence="4">
    <location>
        <begin position="29"/>
        <end position="50"/>
    </location>
</feature>
<evidence type="ECO:0000313" key="8">
    <source>
        <dbReference type="EMBL" id="MFD1829858.1"/>
    </source>
</evidence>
<feature type="compositionally biased region" description="Low complexity" evidence="4">
    <location>
        <begin position="277"/>
        <end position="306"/>
    </location>
</feature>